<keyword evidence="4" id="KW-0325">Glycoprotein</keyword>
<dbReference type="PANTHER" id="PTHR43108">
    <property type="entry name" value="N-ACETYLGLUCOSAMINE-6-SULFATASE FAMILY MEMBER"/>
    <property type="match status" value="1"/>
</dbReference>
<evidence type="ECO:0000259" key="5">
    <source>
        <dbReference type="Pfam" id="PF00884"/>
    </source>
</evidence>
<dbReference type="GO" id="GO:0016787">
    <property type="term" value="F:hydrolase activity"/>
    <property type="evidence" value="ECO:0007669"/>
    <property type="project" value="UniProtKB-KW"/>
</dbReference>
<dbReference type="OrthoDB" id="9762324at2"/>
<dbReference type="EMBL" id="NPMS01000005">
    <property type="protein sequence ID" value="OZU88299.1"/>
    <property type="molecule type" value="Genomic_DNA"/>
</dbReference>
<keyword evidence="7" id="KW-1185">Reference proteome</keyword>
<dbReference type="Proteomes" id="UP000216498">
    <property type="component" value="Unassembled WGS sequence"/>
</dbReference>
<organism evidence="6 7">
    <name type="scientific">Virgibacillus indicus</name>
    <dbReference type="NCBI Taxonomy" id="2024554"/>
    <lineage>
        <taxon>Bacteria</taxon>
        <taxon>Bacillati</taxon>
        <taxon>Bacillota</taxon>
        <taxon>Bacilli</taxon>
        <taxon>Bacillales</taxon>
        <taxon>Bacillaceae</taxon>
        <taxon>Virgibacillus</taxon>
    </lineage>
</organism>
<dbReference type="RefSeq" id="WP_094886038.1">
    <property type="nucleotide sequence ID" value="NZ_NPMS01000005.1"/>
</dbReference>
<protein>
    <submittedName>
        <fullName evidence="6">Sulfatase</fullName>
    </submittedName>
</protein>
<evidence type="ECO:0000313" key="7">
    <source>
        <dbReference type="Proteomes" id="UP000216498"/>
    </source>
</evidence>
<dbReference type="CDD" id="cd16031">
    <property type="entry name" value="G6S_like"/>
    <property type="match status" value="1"/>
</dbReference>
<sequence length="462" mass="53833">MNSKQPNILFIMSDDHASQAISSYNNRLIETPNIDRIADEGMRFDNVYCTNALCAPSRAAILTGQYSHINGVRGLSDDFDGEQQTFPKLLQKNGYETAIVGKWHLGHGGNSDPTGFDYWNIFPGQGKYHDPTMIEMGKKKVIEGYATDLITDYSINWLNSRDHERPFMMMVHHKAPHRPWQPPEKYATLFKEREFGEPVNFDDNYQNRADAAMKADMRIEDLTEDDVKEKPPEGLTLKEVKKWKYQRYIKDYLRCVVSIDDNVGRLLNYLDDHDLSENTIVVYTSDQGFFLGEHGWYDKRFMYEESLRMPFVMRYPKEINPKSTSNKMIINNDFAPTFLDYAGADSGEPMQGESFRLIAQGINPVDWRTSVYYRYWEHLTTHNVVAHYGIRTEKYKLIYYYGDPLDVKGAVPEKTKPEWELFDLEKDQLEMNNVYNDPSYLDIVSELKAELSGLREKYKETM</sequence>
<dbReference type="InterPro" id="IPR017850">
    <property type="entry name" value="Alkaline_phosphatase_core_sf"/>
</dbReference>
<dbReference type="InterPro" id="IPR024607">
    <property type="entry name" value="Sulfatase_CS"/>
</dbReference>
<proteinExistence type="inferred from homology"/>
<comment type="similarity">
    <text evidence="1">Belongs to the sulfatase family.</text>
</comment>
<keyword evidence="2" id="KW-0732">Signal</keyword>
<keyword evidence="3" id="KW-0378">Hydrolase</keyword>
<dbReference type="PROSITE" id="PS00523">
    <property type="entry name" value="SULFATASE_1"/>
    <property type="match status" value="1"/>
</dbReference>
<evidence type="ECO:0000313" key="6">
    <source>
        <dbReference type="EMBL" id="OZU88299.1"/>
    </source>
</evidence>
<reference evidence="6 7" key="1">
    <citation type="submission" date="2017-08" db="EMBL/GenBank/DDBJ databases">
        <title>Virgibacillus indicus sp. nov. and Virgibacillus profoundi sp. nov, two moderately halophilic bacteria isolated from marine sediment by using the Microfluidic Streak Plate.</title>
        <authorList>
            <person name="Xu B."/>
            <person name="Hu B."/>
            <person name="Wang J."/>
            <person name="Zhu Y."/>
            <person name="Huang L."/>
            <person name="Du W."/>
            <person name="Huang Y."/>
        </authorList>
    </citation>
    <scope>NUCLEOTIDE SEQUENCE [LARGE SCALE GENOMIC DNA]</scope>
    <source>
        <strain evidence="6 7">IO3-P2-C2</strain>
    </source>
</reference>
<evidence type="ECO:0000256" key="1">
    <source>
        <dbReference type="ARBA" id="ARBA00008779"/>
    </source>
</evidence>
<dbReference type="SUPFAM" id="SSF53649">
    <property type="entry name" value="Alkaline phosphatase-like"/>
    <property type="match status" value="1"/>
</dbReference>
<accession>A0A265NA19</accession>
<comment type="caution">
    <text evidence="6">The sequence shown here is derived from an EMBL/GenBank/DDBJ whole genome shotgun (WGS) entry which is preliminary data.</text>
</comment>
<dbReference type="Gene3D" id="3.40.720.10">
    <property type="entry name" value="Alkaline Phosphatase, subunit A"/>
    <property type="match status" value="1"/>
</dbReference>
<dbReference type="Pfam" id="PF00884">
    <property type="entry name" value="Sulfatase"/>
    <property type="match status" value="1"/>
</dbReference>
<evidence type="ECO:0000256" key="4">
    <source>
        <dbReference type="ARBA" id="ARBA00023180"/>
    </source>
</evidence>
<feature type="domain" description="Sulfatase N-terminal" evidence="5">
    <location>
        <begin position="6"/>
        <end position="344"/>
    </location>
</feature>
<dbReference type="PROSITE" id="PS00149">
    <property type="entry name" value="SULFATASE_2"/>
    <property type="match status" value="1"/>
</dbReference>
<dbReference type="AlphaFoldDB" id="A0A265NA19"/>
<name>A0A265NA19_9BACI</name>
<gene>
    <name evidence="6" type="ORF">CIL03_11635</name>
</gene>
<evidence type="ECO:0000256" key="2">
    <source>
        <dbReference type="ARBA" id="ARBA00022729"/>
    </source>
</evidence>
<dbReference type="InterPro" id="IPR000917">
    <property type="entry name" value="Sulfatase_N"/>
</dbReference>
<dbReference type="PANTHER" id="PTHR43108:SF6">
    <property type="entry name" value="N-SULPHOGLUCOSAMINE SULPHOHYDROLASE"/>
    <property type="match status" value="1"/>
</dbReference>
<evidence type="ECO:0000256" key="3">
    <source>
        <dbReference type="ARBA" id="ARBA00022801"/>
    </source>
</evidence>